<keyword evidence="2" id="KW-1185">Reference proteome</keyword>
<dbReference type="EMBL" id="JAEAOA010002253">
    <property type="protein sequence ID" value="KAK3596772.1"/>
    <property type="molecule type" value="Genomic_DNA"/>
</dbReference>
<organism evidence="1 2">
    <name type="scientific">Potamilus streckersoni</name>
    <dbReference type="NCBI Taxonomy" id="2493646"/>
    <lineage>
        <taxon>Eukaryota</taxon>
        <taxon>Metazoa</taxon>
        <taxon>Spiralia</taxon>
        <taxon>Lophotrochozoa</taxon>
        <taxon>Mollusca</taxon>
        <taxon>Bivalvia</taxon>
        <taxon>Autobranchia</taxon>
        <taxon>Heteroconchia</taxon>
        <taxon>Palaeoheterodonta</taxon>
        <taxon>Unionida</taxon>
        <taxon>Unionoidea</taxon>
        <taxon>Unionidae</taxon>
        <taxon>Ambleminae</taxon>
        <taxon>Lampsilini</taxon>
        <taxon>Potamilus</taxon>
    </lineage>
</organism>
<gene>
    <name evidence="1" type="ORF">CHS0354_038773</name>
</gene>
<evidence type="ECO:0000313" key="1">
    <source>
        <dbReference type="EMBL" id="KAK3596772.1"/>
    </source>
</evidence>
<comment type="caution">
    <text evidence="1">The sequence shown here is derived from an EMBL/GenBank/DDBJ whole genome shotgun (WGS) entry which is preliminary data.</text>
</comment>
<accession>A0AAE0SRK5</accession>
<reference evidence="1" key="2">
    <citation type="journal article" date="2021" name="Genome Biol. Evol.">
        <title>Developing a high-quality reference genome for a parasitic bivalve with doubly uniparental inheritance (Bivalvia: Unionida).</title>
        <authorList>
            <person name="Smith C.H."/>
        </authorList>
    </citation>
    <scope>NUCLEOTIDE SEQUENCE</scope>
    <source>
        <strain evidence="1">CHS0354</strain>
        <tissue evidence="1">Mantle</tissue>
    </source>
</reference>
<dbReference type="Proteomes" id="UP001195483">
    <property type="component" value="Unassembled WGS sequence"/>
</dbReference>
<proteinExistence type="predicted"/>
<reference evidence="1" key="3">
    <citation type="submission" date="2023-05" db="EMBL/GenBank/DDBJ databases">
        <authorList>
            <person name="Smith C.H."/>
        </authorList>
    </citation>
    <scope>NUCLEOTIDE SEQUENCE</scope>
    <source>
        <strain evidence="1">CHS0354</strain>
        <tissue evidence="1">Mantle</tissue>
    </source>
</reference>
<protein>
    <submittedName>
        <fullName evidence="1">Uncharacterized protein</fullName>
    </submittedName>
</protein>
<sequence>MISLTLGSSESVSETKCEYEDVILIWRNKPAYSYNDVKAMAWYKEKYLIATWEEGKGFKEYSPYIGRLMQIRETGIKLKASKRSDSGSYWLSLTLASIRDTLEAIAPSSKCKPNITEEGSVLKAKVPSDGCGTPALSPKWKKKLARMSSKR</sequence>
<name>A0AAE0SRK5_9BIVA</name>
<evidence type="ECO:0000313" key="2">
    <source>
        <dbReference type="Proteomes" id="UP001195483"/>
    </source>
</evidence>
<reference evidence="1" key="1">
    <citation type="journal article" date="2021" name="Genome Biol. Evol.">
        <title>A High-Quality Reference Genome for a Parasitic Bivalve with Doubly Uniparental Inheritance (Bivalvia: Unionida).</title>
        <authorList>
            <person name="Smith C.H."/>
        </authorList>
    </citation>
    <scope>NUCLEOTIDE SEQUENCE</scope>
    <source>
        <strain evidence="1">CHS0354</strain>
    </source>
</reference>
<dbReference type="AlphaFoldDB" id="A0AAE0SRK5"/>